<dbReference type="Pfam" id="PF21033">
    <property type="entry name" value="RMD1-3"/>
    <property type="match status" value="1"/>
</dbReference>
<proteinExistence type="predicted"/>
<comment type="subcellular location">
    <subcellularLocation>
        <location evidence="1">Cytoplasm</location>
        <location evidence="1">Cytoskeleton</location>
    </subcellularLocation>
</comment>
<dbReference type="GO" id="GO:0097431">
    <property type="term" value="C:mitotic spindle pole"/>
    <property type="evidence" value="ECO:0007669"/>
    <property type="project" value="TreeGrafter"/>
</dbReference>
<dbReference type="GO" id="GO:0005876">
    <property type="term" value="C:spindle microtubule"/>
    <property type="evidence" value="ECO:0007669"/>
    <property type="project" value="TreeGrafter"/>
</dbReference>
<dbReference type="GO" id="GO:0008017">
    <property type="term" value="F:microtubule binding"/>
    <property type="evidence" value="ECO:0007669"/>
    <property type="project" value="TreeGrafter"/>
</dbReference>
<evidence type="ECO:0000256" key="3">
    <source>
        <dbReference type="ARBA" id="ARBA00022490"/>
    </source>
</evidence>
<dbReference type="InterPro" id="IPR049039">
    <property type="entry name" value="RMD1-3_a_helical_rpt"/>
</dbReference>
<comment type="subunit">
    <text evidence="2">Interacts with microtubules.</text>
</comment>
<evidence type="ECO:0000313" key="10">
    <source>
        <dbReference type="WBParaSite" id="scf7180000422821.g9677"/>
    </source>
</evidence>
<dbReference type="InterPro" id="IPR011990">
    <property type="entry name" value="TPR-like_helical_dom_sf"/>
</dbReference>
<sequence length="406" mass="46987">LQSWTGMDCGCYTLIEIIESGSDYARKTLKLALDGNNNLKNSSLQGARKLLVELNKIEENNCDILPSDTDEIEEINEIQNLKRMRIFHKILLSNNFAPHKLRFHSIARPAFFKYYQQQQSQWKFSNIFLGFGGTGLLSISWFTSSKKDNDENNDANVDKIIRDADILYNAYLIDNAYGILRRYRSSENSELLWRLARVICEQGKQSKNVEEKNRLFREAFEIIEKALKCEPAKGSFGTHKWYAILLNIVSELDGDKAQLSKAVEVRNHFERALELDPLDATTWHSLGVWHYSFANLSTSQRFLAGIFYSRPPNSTYVEALRHFENAEAIKPGFYSANNYYMGLTLEQMNRHDEAKVQFILAFIAPVISMDDGEIHKKAFDHLHKKYKLTREQIMEEHGKNSKTFNK</sequence>
<keyword evidence="3" id="KW-0963">Cytoplasm</keyword>
<evidence type="ECO:0000256" key="7">
    <source>
        <dbReference type="ARBA" id="ARBA00039966"/>
    </source>
</evidence>
<dbReference type="Proteomes" id="UP000887560">
    <property type="component" value="Unplaced"/>
</dbReference>
<dbReference type="SUPFAM" id="SSF48452">
    <property type="entry name" value="TPR-like"/>
    <property type="match status" value="1"/>
</dbReference>
<accession>A0A915P6B6</accession>
<protein>
    <recommendedName>
        <fullName evidence="7">Regulator of microtubule dynamics protein 1</fullName>
    </recommendedName>
    <alternativeName>
        <fullName evidence="8">Protein FAM82B</fullName>
    </alternativeName>
</protein>
<keyword evidence="5" id="KW-0802">TPR repeat</keyword>
<dbReference type="AlphaFoldDB" id="A0A915P6B6"/>
<reference evidence="10" key="1">
    <citation type="submission" date="2022-11" db="UniProtKB">
        <authorList>
            <consortium name="WormBaseParasite"/>
        </authorList>
    </citation>
    <scope>IDENTIFICATION</scope>
</reference>
<evidence type="ECO:0000256" key="8">
    <source>
        <dbReference type="ARBA" id="ARBA00041958"/>
    </source>
</evidence>
<evidence type="ECO:0000256" key="1">
    <source>
        <dbReference type="ARBA" id="ARBA00004245"/>
    </source>
</evidence>
<dbReference type="PANTHER" id="PTHR16056:SF16">
    <property type="entry name" value="REGULATOR OF MICROTUBULE DYNAMICS PROTEIN 1"/>
    <property type="match status" value="1"/>
</dbReference>
<evidence type="ECO:0000256" key="5">
    <source>
        <dbReference type="ARBA" id="ARBA00022803"/>
    </source>
</evidence>
<keyword evidence="4" id="KW-0677">Repeat</keyword>
<evidence type="ECO:0000256" key="6">
    <source>
        <dbReference type="ARBA" id="ARBA00023212"/>
    </source>
</evidence>
<dbReference type="PANTHER" id="PTHR16056">
    <property type="entry name" value="REGULATOR OF MICROTUBULE DYNAMICS PROTEIN"/>
    <property type="match status" value="1"/>
</dbReference>
<dbReference type="Gene3D" id="1.25.40.10">
    <property type="entry name" value="Tetratricopeptide repeat domain"/>
    <property type="match status" value="1"/>
</dbReference>
<name>A0A915P6B6_9BILA</name>
<keyword evidence="9" id="KW-1185">Reference proteome</keyword>
<keyword evidence="6" id="KW-0206">Cytoskeleton</keyword>
<organism evidence="9 10">
    <name type="scientific">Meloidogyne floridensis</name>
    <dbReference type="NCBI Taxonomy" id="298350"/>
    <lineage>
        <taxon>Eukaryota</taxon>
        <taxon>Metazoa</taxon>
        <taxon>Ecdysozoa</taxon>
        <taxon>Nematoda</taxon>
        <taxon>Chromadorea</taxon>
        <taxon>Rhabditida</taxon>
        <taxon>Tylenchina</taxon>
        <taxon>Tylenchomorpha</taxon>
        <taxon>Tylenchoidea</taxon>
        <taxon>Meloidogynidae</taxon>
        <taxon>Meloidogyninae</taxon>
        <taxon>Meloidogyne</taxon>
    </lineage>
</organism>
<evidence type="ECO:0000256" key="2">
    <source>
        <dbReference type="ARBA" id="ARBA00011375"/>
    </source>
</evidence>
<dbReference type="GO" id="GO:0005739">
    <property type="term" value="C:mitochondrion"/>
    <property type="evidence" value="ECO:0007669"/>
    <property type="project" value="TreeGrafter"/>
</dbReference>
<evidence type="ECO:0000256" key="4">
    <source>
        <dbReference type="ARBA" id="ARBA00022737"/>
    </source>
</evidence>
<evidence type="ECO:0000313" key="9">
    <source>
        <dbReference type="Proteomes" id="UP000887560"/>
    </source>
</evidence>
<dbReference type="WBParaSite" id="scf7180000422821.g9677">
    <property type="protein sequence ID" value="scf7180000422821.g9677"/>
    <property type="gene ID" value="scf7180000422821.g9677"/>
</dbReference>